<dbReference type="InterPro" id="IPR051401">
    <property type="entry name" value="GtrA_CellWall_Glycosyl"/>
</dbReference>
<organism evidence="8">
    <name type="scientific">bioreactor metagenome</name>
    <dbReference type="NCBI Taxonomy" id="1076179"/>
    <lineage>
        <taxon>unclassified sequences</taxon>
        <taxon>metagenomes</taxon>
        <taxon>ecological metagenomes</taxon>
    </lineage>
</organism>
<dbReference type="Gene3D" id="1.20.1440.100">
    <property type="entry name" value="SG protein - dephosphorylation function"/>
    <property type="match status" value="1"/>
</dbReference>
<feature type="transmembrane region" description="Helical" evidence="6">
    <location>
        <begin position="267"/>
        <end position="288"/>
    </location>
</feature>
<evidence type="ECO:0000256" key="2">
    <source>
        <dbReference type="ARBA" id="ARBA00009399"/>
    </source>
</evidence>
<feature type="transmembrane region" description="Helical" evidence="6">
    <location>
        <begin position="29"/>
        <end position="49"/>
    </location>
</feature>
<dbReference type="PANTHER" id="PTHR38459:SF1">
    <property type="entry name" value="PROPHAGE BACTOPRENOL-LINKED GLUCOSE TRANSLOCASE HOMOLOG"/>
    <property type="match status" value="1"/>
</dbReference>
<dbReference type="InterPro" id="IPR023214">
    <property type="entry name" value="HAD_sf"/>
</dbReference>
<evidence type="ECO:0000256" key="1">
    <source>
        <dbReference type="ARBA" id="ARBA00004141"/>
    </source>
</evidence>
<evidence type="ECO:0000259" key="7">
    <source>
        <dbReference type="Pfam" id="PF04138"/>
    </source>
</evidence>
<keyword evidence="3 6" id="KW-0812">Transmembrane</keyword>
<sequence>MNVYDFDKTIYAGDSTLDFTRFCYRRHPLLLRFLPGQVLAFVPYALGLIDKTAFKQRFYRYYHGVKDIDAEVCLFWETHKQKIEPWYLEQKAESDGIVSASPEFLLRPICAELGVSSLVASRVDSKTGVYDGLNCYGEEKVVRFREVFGEAAVERFYSDSLSDAPLAALASESFLISGGKAVPWAEYKPTKMQKAKRFFFSKEFARFLLIGGINTFNGVLFAYLFSLLFQPNLAFAAGYILSLAISYLLNSFFTFHESLSFPKYIKFCVSYIPNFLIQNVFVLVFMNWLGFGKLITYILAAVVGIPVTFAMLKLFAFRKRKKESKAPTA</sequence>
<evidence type="ECO:0000256" key="6">
    <source>
        <dbReference type="SAM" id="Phobius"/>
    </source>
</evidence>
<evidence type="ECO:0000256" key="3">
    <source>
        <dbReference type="ARBA" id="ARBA00022692"/>
    </source>
</evidence>
<proteinExistence type="inferred from homology"/>
<comment type="caution">
    <text evidence="8">The sequence shown here is derived from an EMBL/GenBank/DDBJ whole genome shotgun (WGS) entry which is preliminary data.</text>
</comment>
<dbReference type="InterPro" id="IPR036412">
    <property type="entry name" value="HAD-like_sf"/>
</dbReference>
<dbReference type="InterPro" id="IPR007267">
    <property type="entry name" value="GtrA_DPMS_TM"/>
</dbReference>
<dbReference type="AlphaFoldDB" id="A0A644X3L3"/>
<reference evidence="8" key="1">
    <citation type="submission" date="2019-08" db="EMBL/GenBank/DDBJ databases">
        <authorList>
            <person name="Kucharzyk K."/>
            <person name="Murdoch R.W."/>
            <person name="Higgins S."/>
            <person name="Loffler F."/>
        </authorList>
    </citation>
    <scope>NUCLEOTIDE SEQUENCE</scope>
</reference>
<dbReference type="Gene3D" id="3.40.50.1000">
    <property type="entry name" value="HAD superfamily/HAD-like"/>
    <property type="match status" value="1"/>
</dbReference>
<keyword evidence="4 6" id="KW-1133">Transmembrane helix</keyword>
<dbReference type="PANTHER" id="PTHR38459">
    <property type="entry name" value="PROPHAGE BACTOPRENOL-LINKED GLUCOSE TRANSLOCASE HOMOLOG"/>
    <property type="match status" value="1"/>
</dbReference>
<gene>
    <name evidence="8" type="ORF">SDC9_57069</name>
</gene>
<evidence type="ECO:0000256" key="4">
    <source>
        <dbReference type="ARBA" id="ARBA00022989"/>
    </source>
</evidence>
<evidence type="ECO:0000256" key="5">
    <source>
        <dbReference type="ARBA" id="ARBA00023136"/>
    </source>
</evidence>
<protein>
    <recommendedName>
        <fullName evidence="7">GtrA/DPMS transmembrane domain-containing protein</fullName>
    </recommendedName>
</protein>
<dbReference type="SUPFAM" id="SSF56784">
    <property type="entry name" value="HAD-like"/>
    <property type="match status" value="1"/>
</dbReference>
<dbReference type="Pfam" id="PF04138">
    <property type="entry name" value="GtrA_DPMS_TM"/>
    <property type="match status" value="1"/>
</dbReference>
<evidence type="ECO:0000313" key="8">
    <source>
        <dbReference type="EMBL" id="MPM10735.1"/>
    </source>
</evidence>
<keyword evidence="5 6" id="KW-0472">Membrane</keyword>
<comment type="similarity">
    <text evidence="2">Belongs to the GtrA family.</text>
</comment>
<feature type="transmembrane region" description="Helical" evidence="6">
    <location>
        <begin position="294"/>
        <end position="315"/>
    </location>
</feature>
<comment type="subcellular location">
    <subcellularLocation>
        <location evidence="1">Membrane</location>
        <topology evidence="1">Multi-pass membrane protein</topology>
    </subcellularLocation>
</comment>
<feature type="transmembrane region" description="Helical" evidence="6">
    <location>
        <begin position="233"/>
        <end position="255"/>
    </location>
</feature>
<dbReference type="GO" id="GO:0000271">
    <property type="term" value="P:polysaccharide biosynthetic process"/>
    <property type="evidence" value="ECO:0007669"/>
    <property type="project" value="InterPro"/>
</dbReference>
<dbReference type="Pfam" id="PF12710">
    <property type="entry name" value="HAD"/>
    <property type="match status" value="1"/>
</dbReference>
<accession>A0A644X3L3</accession>
<feature type="transmembrane region" description="Helical" evidence="6">
    <location>
        <begin position="204"/>
        <end position="227"/>
    </location>
</feature>
<dbReference type="GO" id="GO:0005886">
    <property type="term" value="C:plasma membrane"/>
    <property type="evidence" value="ECO:0007669"/>
    <property type="project" value="TreeGrafter"/>
</dbReference>
<feature type="domain" description="GtrA/DPMS transmembrane" evidence="7">
    <location>
        <begin position="206"/>
        <end position="317"/>
    </location>
</feature>
<name>A0A644X3L3_9ZZZZ</name>
<dbReference type="EMBL" id="VSSQ01001735">
    <property type="protein sequence ID" value="MPM10735.1"/>
    <property type="molecule type" value="Genomic_DNA"/>
</dbReference>